<evidence type="ECO:0000313" key="4">
    <source>
        <dbReference type="Proteomes" id="UP001597055"/>
    </source>
</evidence>
<gene>
    <name evidence="3" type="ORF">ACFQ0P_05570</name>
</gene>
<organism evidence="3 4">
    <name type="scientific">Microbacterium insulae</name>
    <dbReference type="NCBI Taxonomy" id="483014"/>
    <lineage>
        <taxon>Bacteria</taxon>
        <taxon>Bacillati</taxon>
        <taxon>Actinomycetota</taxon>
        <taxon>Actinomycetes</taxon>
        <taxon>Micrococcales</taxon>
        <taxon>Microbacteriaceae</taxon>
        <taxon>Microbacterium</taxon>
    </lineage>
</organism>
<evidence type="ECO:0000256" key="1">
    <source>
        <dbReference type="SAM" id="MobiDB-lite"/>
    </source>
</evidence>
<evidence type="ECO:0000313" key="3">
    <source>
        <dbReference type="EMBL" id="MFD0789859.1"/>
    </source>
</evidence>
<protein>
    <recommendedName>
        <fullName evidence="5">Lipoprotein</fullName>
    </recommendedName>
</protein>
<sequence>MRQASKLVVIAVSTLLLTGCTSSSIPEFDSPQTDQDRLPDPSSATQADIDPASTRYSGQVEEYAVYLGRSEANGVCVLLVAGDELFSTSCGGAGVGTELASGTKIEAGDFSFDELDGEMLSPSVRVISGS</sequence>
<name>A0ABW3AHZ0_9MICO</name>
<dbReference type="PROSITE" id="PS51257">
    <property type="entry name" value="PROKAR_LIPOPROTEIN"/>
    <property type="match status" value="1"/>
</dbReference>
<dbReference type="Proteomes" id="UP001597055">
    <property type="component" value="Unassembled WGS sequence"/>
</dbReference>
<evidence type="ECO:0000256" key="2">
    <source>
        <dbReference type="SAM" id="SignalP"/>
    </source>
</evidence>
<reference evidence="4" key="1">
    <citation type="journal article" date="2019" name="Int. J. Syst. Evol. Microbiol.">
        <title>The Global Catalogue of Microorganisms (GCM) 10K type strain sequencing project: providing services to taxonomists for standard genome sequencing and annotation.</title>
        <authorList>
            <consortium name="The Broad Institute Genomics Platform"/>
            <consortium name="The Broad Institute Genome Sequencing Center for Infectious Disease"/>
            <person name="Wu L."/>
            <person name="Ma J."/>
        </authorList>
    </citation>
    <scope>NUCLEOTIDE SEQUENCE [LARGE SCALE GENOMIC DNA]</scope>
    <source>
        <strain evidence="4">CCUG 54523</strain>
    </source>
</reference>
<dbReference type="RefSeq" id="WP_204981121.1">
    <property type="nucleotide sequence ID" value="NZ_JBHTII010000001.1"/>
</dbReference>
<keyword evidence="4" id="KW-1185">Reference proteome</keyword>
<proteinExistence type="predicted"/>
<evidence type="ECO:0008006" key="5">
    <source>
        <dbReference type="Google" id="ProtNLM"/>
    </source>
</evidence>
<feature type="signal peptide" evidence="2">
    <location>
        <begin position="1"/>
        <end position="24"/>
    </location>
</feature>
<comment type="caution">
    <text evidence="3">The sequence shown here is derived from an EMBL/GenBank/DDBJ whole genome shotgun (WGS) entry which is preliminary data.</text>
</comment>
<feature type="region of interest" description="Disordered" evidence="1">
    <location>
        <begin position="23"/>
        <end position="55"/>
    </location>
</feature>
<dbReference type="EMBL" id="JBHTII010000001">
    <property type="protein sequence ID" value="MFD0789859.1"/>
    <property type="molecule type" value="Genomic_DNA"/>
</dbReference>
<keyword evidence="2" id="KW-0732">Signal</keyword>
<accession>A0ABW3AHZ0</accession>
<feature type="chain" id="PRO_5045339324" description="Lipoprotein" evidence="2">
    <location>
        <begin position="25"/>
        <end position="130"/>
    </location>
</feature>